<organism evidence="1 2">
    <name type="scientific">Persephonella hydrogeniphila</name>
    <dbReference type="NCBI Taxonomy" id="198703"/>
    <lineage>
        <taxon>Bacteria</taxon>
        <taxon>Pseudomonadati</taxon>
        <taxon>Aquificota</taxon>
        <taxon>Aquificia</taxon>
        <taxon>Aquificales</taxon>
        <taxon>Hydrogenothermaceae</taxon>
        <taxon>Persephonella</taxon>
    </lineage>
</organism>
<accession>A0A285NKW4</accession>
<evidence type="ECO:0000313" key="1">
    <source>
        <dbReference type="EMBL" id="SNZ09573.1"/>
    </source>
</evidence>
<dbReference type="AlphaFoldDB" id="A0A285NKW4"/>
<dbReference type="EMBL" id="OBEI01000007">
    <property type="protein sequence ID" value="SNZ09573.1"/>
    <property type="molecule type" value="Genomic_DNA"/>
</dbReference>
<evidence type="ECO:0000313" key="2">
    <source>
        <dbReference type="Proteomes" id="UP000219036"/>
    </source>
</evidence>
<dbReference type="OrthoDB" id="9853744at2"/>
<reference evidence="2" key="1">
    <citation type="submission" date="2017-09" db="EMBL/GenBank/DDBJ databases">
        <authorList>
            <person name="Varghese N."/>
            <person name="Submissions S."/>
        </authorList>
    </citation>
    <scope>NUCLEOTIDE SEQUENCE [LARGE SCALE GENOMIC DNA]</scope>
    <source>
        <strain evidence="2">DSM 15103</strain>
    </source>
</reference>
<sequence length="76" mass="8920">MKKLGFALAVLGIFYLSYGGEKVNLNTIKDKKMIKCLSKYIKEHRTHVTMIINKNGERELHIPEEYVEYCKKKTKN</sequence>
<protein>
    <submittedName>
        <fullName evidence="1">Uncharacterized protein</fullName>
    </submittedName>
</protein>
<dbReference type="RefSeq" id="WP_097000732.1">
    <property type="nucleotide sequence ID" value="NZ_OBEI01000007.1"/>
</dbReference>
<proteinExistence type="predicted"/>
<keyword evidence="2" id="KW-1185">Reference proteome</keyword>
<name>A0A285NKW4_9AQUI</name>
<gene>
    <name evidence="1" type="ORF">SAMN06265182_1571</name>
</gene>
<dbReference type="Proteomes" id="UP000219036">
    <property type="component" value="Unassembled WGS sequence"/>
</dbReference>